<dbReference type="SUPFAM" id="SSF49764">
    <property type="entry name" value="HSP20-like chaperones"/>
    <property type="match status" value="1"/>
</dbReference>
<dbReference type="GO" id="GO:0051879">
    <property type="term" value="F:Hsp90 protein binding"/>
    <property type="evidence" value="ECO:0007669"/>
    <property type="project" value="InterPro"/>
</dbReference>
<comment type="similarity">
    <text evidence="1">Belongs to the p23/wos2 family.</text>
</comment>
<protein>
    <submittedName>
        <fullName evidence="4">Protein wos2</fullName>
    </submittedName>
</protein>
<dbReference type="STRING" id="158441.A0A226E503"/>
<evidence type="ECO:0000313" key="4">
    <source>
        <dbReference type="EMBL" id="OXA52368.1"/>
    </source>
</evidence>
<dbReference type="CDD" id="cd06465">
    <property type="entry name" value="p23_hB-ind1_like"/>
    <property type="match status" value="1"/>
</dbReference>
<dbReference type="InterPro" id="IPR007052">
    <property type="entry name" value="CS_dom"/>
</dbReference>
<dbReference type="OMA" id="EEGPYWP"/>
<dbReference type="EMBL" id="LNIX01000007">
    <property type="protein sequence ID" value="OXA52368.1"/>
    <property type="molecule type" value="Genomic_DNA"/>
</dbReference>
<feature type="compositionally biased region" description="Basic and acidic residues" evidence="2">
    <location>
        <begin position="171"/>
        <end position="180"/>
    </location>
</feature>
<dbReference type="AlphaFoldDB" id="A0A226E503"/>
<evidence type="ECO:0000256" key="2">
    <source>
        <dbReference type="SAM" id="MobiDB-lite"/>
    </source>
</evidence>
<feature type="compositionally biased region" description="Gly residues" evidence="2">
    <location>
        <begin position="158"/>
        <end position="169"/>
    </location>
</feature>
<dbReference type="PANTHER" id="PTHR22932:SF1">
    <property type="entry name" value="CO-CHAPERONE PROTEIN DAF-41"/>
    <property type="match status" value="1"/>
</dbReference>
<dbReference type="GO" id="GO:0006457">
    <property type="term" value="P:protein folding"/>
    <property type="evidence" value="ECO:0007669"/>
    <property type="project" value="TreeGrafter"/>
</dbReference>
<dbReference type="Proteomes" id="UP000198287">
    <property type="component" value="Unassembled WGS sequence"/>
</dbReference>
<dbReference type="Pfam" id="PF04969">
    <property type="entry name" value="CS"/>
    <property type="match status" value="1"/>
</dbReference>
<feature type="compositionally biased region" description="Acidic residues" evidence="2">
    <location>
        <begin position="181"/>
        <end position="192"/>
    </location>
</feature>
<evidence type="ECO:0000259" key="3">
    <source>
        <dbReference type="PROSITE" id="PS51203"/>
    </source>
</evidence>
<keyword evidence="5" id="KW-1185">Reference proteome</keyword>
<comment type="caution">
    <text evidence="4">The sequence shown here is derived from an EMBL/GenBank/DDBJ whole genome shotgun (WGS) entry which is preliminary data.</text>
</comment>
<dbReference type="GO" id="GO:0051087">
    <property type="term" value="F:protein-folding chaperone binding"/>
    <property type="evidence" value="ECO:0007669"/>
    <property type="project" value="TreeGrafter"/>
</dbReference>
<feature type="region of interest" description="Disordered" evidence="2">
    <location>
        <begin position="143"/>
        <end position="192"/>
    </location>
</feature>
<name>A0A226E503_FOLCA</name>
<feature type="domain" description="CS" evidence="3">
    <location>
        <begin position="5"/>
        <end position="93"/>
    </location>
</feature>
<evidence type="ECO:0000313" key="5">
    <source>
        <dbReference type="Proteomes" id="UP000198287"/>
    </source>
</evidence>
<dbReference type="Gene3D" id="2.60.40.790">
    <property type="match status" value="1"/>
</dbReference>
<dbReference type="OrthoDB" id="1564555at2759"/>
<dbReference type="InterPro" id="IPR045250">
    <property type="entry name" value="p23-like"/>
</dbReference>
<organism evidence="4 5">
    <name type="scientific">Folsomia candida</name>
    <name type="common">Springtail</name>
    <dbReference type="NCBI Taxonomy" id="158441"/>
    <lineage>
        <taxon>Eukaryota</taxon>
        <taxon>Metazoa</taxon>
        <taxon>Ecdysozoa</taxon>
        <taxon>Arthropoda</taxon>
        <taxon>Hexapoda</taxon>
        <taxon>Collembola</taxon>
        <taxon>Entomobryomorpha</taxon>
        <taxon>Isotomoidea</taxon>
        <taxon>Isotomidae</taxon>
        <taxon>Proisotominae</taxon>
        <taxon>Folsomia</taxon>
    </lineage>
</organism>
<reference evidence="4 5" key="1">
    <citation type="submission" date="2015-12" db="EMBL/GenBank/DDBJ databases">
        <title>The genome of Folsomia candida.</title>
        <authorList>
            <person name="Faddeeva A."/>
            <person name="Derks M.F."/>
            <person name="Anvar Y."/>
            <person name="Smit S."/>
            <person name="Van Straalen N."/>
            <person name="Roelofs D."/>
        </authorList>
    </citation>
    <scope>NUCLEOTIDE SEQUENCE [LARGE SCALE GENOMIC DNA]</scope>
    <source>
        <strain evidence="4 5">VU population</strain>
        <tissue evidence="4">Whole body</tissue>
    </source>
</reference>
<dbReference type="PROSITE" id="PS51203">
    <property type="entry name" value="CS"/>
    <property type="match status" value="1"/>
</dbReference>
<dbReference type="FunFam" id="2.60.40.790:FF:000013">
    <property type="entry name" value="Very-long-chain (3R)-3-hydroxyacyl-CoA dehydratase"/>
    <property type="match status" value="1"/>
</dbReference>
<evidence type="ECO:0000256" key="1">
    <source>
        <dbReference type="ARBA" id="ARBA00025733"/>
    </source>
</evidence>
<sequence>MTTNVSHPSVIWAQRKNCVFLTICLDDCSNPEIKYEGSTVSFKGKGGSEQKEYEAVIDLFGNINPDSSVHLIKPRNIEICLKKEEENFWPRLTKSQGKIPWIKIDFNKWKDEDDSEDEEAKMPGMGGMGMGGMGGMGGMPGMGGGDPGDFEEMMRQMGGLGGGMPGGGKPSLDDLENHETDSDDEEGLPDLE</sequence>
<dbReference type="GO" id="GO:0005829">
    <property type="term" value="C:cytosol"/>
    <property type="evidence" value="ECO:0007669"/>
    <property type="project" value="TreeGrafter"/>
</dbReference>
<proteinExistence type="inferred from homology"/>
<dbReference type="GO" id="GO:0051131">
    <property type="term" value="P:chaperone-mediated protein complex assembly"/>
    <property type="evidence" value="ECO:0007669"/>
    <property type="project" value="TreeGrafter"/>
</dbReference>
<dbReference type="PANTHER" id="PTHR22932">
    <property type="entry name" value="TELOMERASE-BINDING PROTEIN P23 HSP90 CO-CHAPERONE"/>
    <property type="match status" value="1"/>
</dbReference>
<dbReference type="InterPro" id="IPR008978">
    <property type="entry name" value="HSP20-like_chaperone"/>
</dbReference>
<gene>
    <name evidence="4" type="ORF">Fcan01_13450</name>
</gene>
<accession>A0A226E503</accession>
<dbReference type="GO" id="GO:0005634">
    <property type="term" value="C:nucleus"/>
    <property type="evidence" value="ECO:0007669"/>
    <property type="project" value="TreeGrafter"/>
</dbReference>